<dbReference type="AlphaFoldDB" id="A0AAV7GKU0"/>
<keyword evidence="3" id="KW-1185">Reference proteome</keyword>
<protein>
    <recommendedName>
        <fullName evidence="4">Secreted protein</fullName>
    </recommendedName>
</protein>
<organism evidence="2 3">
    <name type="scientific">Dendrobium chrysotoxum</name>
    <name type="common">Orchid</name>
    <dbReference type="NCBI Taxonomy" id="161865"/>
    <lineage>
        <taxon>Eukaryota</taxon>
        <taxon>Viridiplantae</taxon>
        <taxon>Streptophyta</taxon>
        <taxon>Embryophyta</taxon>
        <taxon>Tracheophyta</taxon>
        <taxon>Spermatophyta</taxon>
        <taxon>Magnoliopsida</taxon>
        <taxon>Liliopsida</taxon>
        <taxon>Asparagales</taxon>
        <taxon>Orchidaceae</taxon>
        <taxon>Epidendroideae</taxon>
        <taxon>Malaxideae</taxon>
        <taxon>Dendrobiinae</taxon>
        <taxon>Dendrobium</taxon>
    </lineage>
</organism>
<feature type="signal peptide" evidence="1">
    <location>
        <begin position="1"/>
        <end position="32"/>
    </location>
</feature>
<keyword evidence="1" id="KW-0732">Signal</keyword>
<accession>A0AAV7GKU0</accession>
<comment type="caution">
    <text evidence="2">The sequence shown here is derived from an EMBL/GenBank/DDBJ whole genome shotgun (WGS) entry which is preliminary data.</text>
</comment>
<name>A0AAV7GKU0_DENCH</name>
<reference evidence="2 3" key="1">
    <citation type="journal article" date="2021" name="Hortic Res">
        <title>Chromosome-scale assembly of the Dendrobium chrysotoxum genome enhances the understanding of orchid evolution.</title>
        <authorList>
            <person name="Zhang Y."/>
            <person name="Zhang G.Q."/>
            <person name="Zhang D."/>
            <person name="Liu X.D."/>
            <person name="Xu X.Y."/>
            <person name="Sun W.H."/>
            <person name="Yu X."/>
            <person name="Zhu X."/>
            <person name="Wang Z.W."/>
            <person name="Zhao X."/>
            <person name="Zhong W.Y."/>
            <person name="Chen H."/>
            <person name="Yin W.L."/>
            <person name="Huang T."/>
            <person name="Niu S.C."/>
            <person name="Liu Z.J."/>
        </authorList>
    </citation>
    <scope>NUCLEOTIDE SEQUENCE [LARGE SCALE GENOMIC DNA]</scope>
    <source>
        <strain evidence="2">Lindl</strain>
    </source>
</reference>
<evidence type="ECO:0000313" key="3">
    <source>
        <dbReference type="Proteomes" id="UP000775213"/>
    </source>
</evidence>
<feature type="chain" id="PRO_5043496382" description="Secreted protein" evidence="1">
    <location>
        <begin position="33"/>
        <end position="89"/>
    </location>
</feature>
<sequence length="89" mass="10527">MFELRSRISSNPHLWMARLLIGLSLWLHLGQAKRSHPFWPRTIQVCDLFIEEWLTYEDGNIEANERVSILVILCIIIEGDIIRIIRDEL</sequence>
<evidence type="ECO:0000313" key="2">
    <source>
        <dbReference type="EMBL" id="KAH0457141.1"/>
    </source>
</evidence>
<dbReference type="EMBL" id="JAGFBR010000013">
    <property type="protein sequence ID" value="KAH0457141.1"/>
    <property type="molecule type" value="Genomic_DNA"/>
</dbReference>
<evidence type="ECO:0000256" key="1">
    <source>
        <dbReference type="SAM" id="SignalP"/>
    </source>
</evidence>
<proteinExistence type="predicted"/>
<dbReference type="Proteomes" id="UP000775213">
    <property type="component" value="Unassembled WGS sequence"/>
</dbReference>
<gene>
    <name evidence="2" type="ORF">IEQ34_015048</name>
</gene>
<evidence type="ECO:0008006" key="4">
    <source>
        <dbReference type="Google" id="ProtNLM"/>
    </source>
</evidence>